<comment type="subcellular location">
    <subcellularLocation>
        <location evidence="1">Membrane</location>
        <topology evidence="1">Multi-pass membrane protein</topology>
    </subcellularLocation>
</comment>
<keyword evidence="5 6" id="KW-0472">Membrane</keyword>
<dbReference type="EMBL" id="AUZM01000017">
    <property type="protein sequence ID" value="ERT07833.1"/>
    <property type="molecule type" value="Genomic_DNA"/>
</dbReference>
<evidence type="ECO:0000256" key="4">
    <source>
        <dbReference type="ARBA" id="ARBA00022989"/>
    </source>
</evidence>
<evidence type="ECO:0000256" key="2">
    <source>
        <dbReference type="ARBA" id="ARBA00008017"/>
    </source>
</evidence>
<dbReference type="Proteomes" id="UP000017127">
    <property type="component" value="Unassembled WGS sequence"/>
</dbReference>
<proteinExistence type="inferred from homology"/>
<dbReference type="SUPFAM" id="SSF50182">
    <property type="entry name" value="Sm-like ribonucleoproteins"/>
    <property type="match status" value="1"/>
</dbReference>
<feature type="domain" description="Mechanosensitive ion channel MscS" evidence="7">
    <location>
        <begin position="190"/>
        <end position="258"/>
    </location>
</feature>
<evidence type="ECO:0000256" key="1">
    <source>
        <dbReference type="ARBA" id="ARBA00004141"/>
    </source>
</evidence>
<dbReference type="InterPro" id="IPR006685">
    <property type="entry name" value="MscS_channel_2nd"/>
</dbReference>
<reference evidence="8 9" key="1">
    <citation type="journal article" date="2013" name="Front. Microbiol.">
        <title>Comparative genomic analyses of the cyanobacterium, Lyngbya aestuarii BL J, a powerful hydrogen producer.</title>
        <authorList>
            <person name="Kothari A."/>
            <person name="Vaughn M."/>
            <person name="Garcia-Pichel F."/>
        </authorList>
    </citation>
    <scope>NUCLEOTIDE SEQUENCE [LARGE SCALE GENOMIC DNA]</scope>
    <source>
        <strain evidence="8 9">BL J</strain>
    </source>
</reference>
<evidence type="ECO:0000259" key="7">
    <source>
        <dbReference type="Pfam" id="PF00924"/>
    </source>
</evidence>
<dbReference type="Gene3D" id="1.10.287.1260">
    <property type="match status" value="1"/>
</dbReference>
<dbReference type="PANTHER" id="PTHR30566">
    <property type="entry name" value="YNAI-RELATED MECHANOSENSITIVE ION CHANNEL"/>
    <property type="match status" value="1"/>
</dbReference>
<dbReference type="AlphaFoldDB" id="U7QIV8"/>
<dbReference type="SUPFAM" id="SSF82861">
    <property type="entry name" value="Mechanosensitive channel protein MscS (YggB), transmembrane region"/>
    <property type="match status" value="1"/>
</dbReference>
<accession>U7QIV8</accession>
<feature type="transmembrane region" description="Helical" evidence="6">
    <location>
        <begin position="26"/>
        <end position="50"/>
    </location>
</feature>
<gene>
    <name evidence="8" type="ORF">M595_2244</name>
</gene>
<evidence type="ECO:0000256" key="3">
    <source>
        <dbReference type="ARBA" id="ARBA00022692"/>
    </source>
</evidence>
<dbReference type="Pfam" id="PF00924">
    <property type="entry name" value="MS_channel_2nd"/>
    <property type="match status" value="1"/>
</dbReference>
<sequence>MKFANPLDPDSQIFIGLRDSAIPNPVIFVLFVLLSFLVGRYVPGILRFFASKFLPPKGKKIIDEFIIPLEESVKLAGTFMLISLSLVWLNDNPALYRFIKPFVDFGVIATVAWLLSRIFRQVLLIYGIPIVQKYGLEVDETFLIFETVVNVIIGFVAVTAFAQSQNFPLTALLAGASIGGAAIGFGAQSTFEQLLGTIVLRLDRPFIRGEYVRLENGTYGRVESIGLRSTKIRLAAKGTLVIIPNSNLMKSEIENITRGKKVMVLLYLDFTRKLEDRDKALVQQAIKECTDSVFGIDPGSTNIVLLQHTETGNTRARITFFILGSSENAITLRKTLLESTNKSISKKLEQYNISFSMQEPNIYVDSPVTI</sequence>
<keyword evidence="4 6" id="KW-1133">Transmembrane helix</keyword>
<evidence type="ECO:0000256" key="5">
    <source>
        <dbReference type="ARBA" id="ARBA00023136"/>
    </source>
</evidence>
<dbReference type="PANTHER" id="PTHR30566:SF5">
    <property type="entry name" value="MECHANOSENSITIVE ION CHANNEL PROTEIN 1, MITOCHONDRIAL-RELATED"/>
    <property type="match status" value="1"/>
</dbReference>
<dbReference type="GO" id="GO:0055085">
    <property type="term" value="P:transmembrane transport"/>
    <property type="evidence" value="ECO:0007669"/>
    <property type="project" value="InterPro"/>
</dbReference>
<dbReference type="InterPro" id="IPR011014">
    <property type="entry name" value="MscS_channel_TM-2"/>
</dbReference>
<dbReference type="OrthoDB" id="450694at2"/>
<name>U7QIV8_9CYAN</name>
<feature type="transmembrane region" description="Helical" evidence="6">
    <location>
        <begin position="167"/>
        <end position="187"/>
    </location>
</feature>
<comment type="caution">
    <text evidence="8">The sequence shown here is derived from an EMBL/GenBank/DDBJ whole genome shotgun (WGS) entry which is preliminary data.</text>
</comment>
<keyword evidence="3 6" id="KW-0812">Transmembrane</keyword>
<dbReference type="InterPro" id="IPR010920">
    <property type="entry name" value="LSM_dom_sf"/>
</dbReference>
<organism evidence="8 9">
    <name type="scientific">Lyngbya aestuarii BL J</name>
    <dbReference type="NCBI Taxonomy" id="1348334"/>
    <lineage>
        <taxon>Bacteria</taxon>
        <taxon>Bacillati</taxon>
        <taxon>Cyanobacteriota</taxon>
        <taxon>Cyanophyceae</taxon>
        <taxon>Oscillatoriophycideae</taxon>
        <taxon>Oscillatoriales</taxon>
        <taxon>Microcoleaceae</taxon>
        <taxon>Lyngbya</taxon>
    </lineage>
</organism>
<evidence type="ECO:0000256" key="6">
    <source>
        <dbReference type="SAM" id="Phobius"/>
    </source>
</evidence>
<dbReference type="RefSeq" id="WP_023065989.1">
    <property type="nucleotide sequence ID" value="NZ_AUZM01000017.1"/>
</dbReference>
<dbReference type="InterPro" id="IPR023408">
    <property type="entry name" value="MscS_beta-dom_sf"/>
</dbReference>
<protein>
    <submittedName>
        <fullName evidence="8">Mechanosensitive ion channel family protein</fullName>
    </submittedName>
</protein>
<dbReference type="PATRIC" id="fig|1348334.3.peg.2178"/>
<dbReference type="Gene3D" id="2.30.30.60">
    <property type="match status" value="1"/>
</dbReference>
<keyword evidence="9" id="KW-1185">Reference proteome</keyword>
<comment type="similarity">
    <text evidence="2">Belongs to the MscS (TC 1.A.23) family.</text>
</comment>
<feature type="transmembrane region" description="Helical" evidence="6">
    <location>
        <begin position="142"/>
        <end position="161"/>
    </location>
</feature>
<evidence type="ECO:0000313" key="8">
    <source>
        <dbReference type="EMBL" id="ERT07833.1"/>
    </source>
</evidence>
<evidence type="ECO:0000313" key="9">
    <source>
        <dbReference type="Proteomes" id="UP000017127"/>
    </source>
</evidence>
<dbReference type="GO" id="GO:0016020">
    <property type="term" value="C:membrane"/>
    <property type="evidence" value="ECO:0007669"/>
    <property type="project" value="UniProtKB-SubCell"/>
</dbReference>